<dbReference type="SUPFAM" id="SSF55781">
    <property type="entry name" value="GAF domain-like"/>
    <property type="match status" value="1"/>
</dbReference>
<dbReference type="RefSeq" id="WP_188610329.1">
    <property type="nucleotide sequence ID" value="NZ_BMGG01000006.1"/>
</dbReference>
<sequence length="259" mass="27076">MGSTETAGAPQGAQLIARAAEILRAIPRGAVEGRRLRDLALSAGLTEPTTHRILKALVHEQFVVQDPVTRLYRLGALAFELGLAAGSHAQLVESCRPRLRQLALETGDSVFLAMRTGIETVCLDRADGGYPIRAAVWEVGSRLMLGIGTGGVALLAAMRPHEAEEILGSAAYAATPIPVAELRARVAQARRDGFADISDKPIPGVRGIGVAVPTRAGAPVLSLSVVAVHARLTDDHLAAILPHLHAAARRTGAITATSS</sequence>
<comment type="caution">
    <text evidence="6">The sequence shown here is derived from an EMBL/GenBank/DDBJ whole genome shotgun (WGS) entry which is preliminary data.</text>
</comment>
<dbReference type="PROSITE" id="PS51077">
    <property type="entry name" value="HTH_ICLR"/>
    <property type="match status" value="1"/>
</dbReference>
<dbReference type="GO" id="GO:0003700">
    <property type="term" value="F:DNA-binding transcription factor activity"/>
    <property type="evidence" value="ECO:0007669"/>
    <property type="project" value="TreeGrafter"/>
</dbReference>
<evidence type="ECO:0000259" key="4">
    <source>
        <dbReference type="PROSITE" id="PS51077"/>
    </source>
</evidence>
<dbReference type="Gene3D" id="1.10.10.10">
    <property type="entry name" value="Winged helix-like DNA-binding domain superfamily/Winged helix DNA-binding domain"/>
    <property type="match status" value="1"/>
</dbReference>
<dbReference type="PROSITE" id="PS51078">
    <property type="entry name" value="ICLR_ED"/>
    <property type="match status" value="1"/>
</dbReference>
<dbReference type="InterPro" id="IPR029016">
    <property type="entry name" value="GAF-like_dom_sf"/>
</dbReference>
<reference evidence="6" key="2">
    <citation type="submission" date="2020-09" db="EMBL/GenBank/DDBJ databases">
        <authorList>
            <person name="Sun Q."/>
            <person name="Zhou Y."/>
        </authorList>
    </citation>
    <scope>NUCLEOTIDE SEQUENCE</scope>
    <source>
        <strain evidence="6">CGMCC 1.12919</strain>
    </source>
</reference>
<dbReference type="Proteomes" id="UP000637002">
    <property type="component" value="Unassembled WGS sequence"/>
</dbReference>
<dbReference type="InterPro" id="IPR050707">
    <property type="entry name" value="HTH_MetabolicPath_Reg"/>
</dbReference>
<organism evidence="6 7">
    <name type="scientific">Chelatococcus reniformis</name>
    <dbReference type="NCBI Taxonomy" id="1494448"/>
    <lineage>
        <taxon>Bacteria</taxon>
        <taxon>Pseudomonadati</taxon>
        <taxon>Pseudomonadota</taxon>
        <taxon>Alphaproteobacteria</taxon>
        <taxon>Hyphomicrobiales</taxon>
        <taxon>Chelatococcaceae</taxon>
        <taxon>Chelatococcus</taxon>
    </lineage>
</organism>
<dbReference type="InterPro" id="IPR014757">
    <property type="entry name" value="Tscrpt_reg_IclR_C"/>
</dbReference>
<dbReference type="InterPro" id="IPR005471">
    <property type="entry name" value="Tscrpt_reg_IclR_N"/>
</dbReference>
<dbReference type="GO" id="GO:0045892">
    <property type="term" value="P:negative regulation of DNA-templated transcription"/>
    <property type="evidence" value="ECO:0007669"/>
    <property type="project" value="TreeGrafter"/>
</dbReference>
<dbReference type="PANTHER" id="PTHR30136">
    <property type="entry name" value="HELIX-TURN-HELIX TRANSCRIPTIONAL REGULATOR, ICLR FAMILY"/>
    <property type="match status" value="1"/>
</dbReference>
<dbReference type="PANTHER" id="PTHR30136:SF39">
    <property type="entry name" value="TRANSCRIPTIONAL REGULATORY PROTEIN"/>
    <property type="match status" value="1"/>
</dbReference>
<dbReference type="EMBL" id="BMGG01000006">
    <property type="protein sequence ID" value="GGC72293.1"/>
    <property type="molecule type" value="Genomic_DNA"/>
</dbReference>
<evidence type="ECO:0000313" key="7">
    <source>
        <dbReference type="Proteomes" id="UP000637002"/>
    </source>
</evidence>
<evidence type="ECO:0000313" key="6">
    <source>
        <dbReference type="EMBL" id="GGC72293.1"/>
    </source>
</evidence>
<dbReference type="SMART" id="SM00346">
    <property type="entry name" value="HTH_ICLR"/>
    <property type="match status" value="1"/>
</dbReference>
<keyword evidence="7" id="KW-1185">Reference proteome</keyword>
<dbReference type="Pfam" id="PF09339">
    <property type="entry name" value="HTH_IclR"/>
    <property type="match status" value="1"/>
</dbReference>
<proteinExistence type="predicted"/>
<dbReference type="Gene3D" id="3.30.450.40">
    <property type="match status" value="1"/>
</dbReference>
<dbReference type="Pfam" id="PF01614">
    <property type="entry name" value="IclR_C"/>
    <property type="match status" value="1"/>
</dbReference>
<protein>
    <submittedName>
        <fullName evidence="6">IclR family transcriptional regulator</fullName>
    </submittedName>
</protein>
<keyword evidence="1" id="KW-0805">Transcription regulation</keyword>
<reference evidence="6" key="1">
    <citation type="journal article" date="2014" name="Int. J. Syst. Evol. Microbiol.">
        <title>Complete genome sequence of Corynebacterium casei LMG S-19264T (=DSM 44701T), isolated from a smear-ripened cheese.</title>
        <authorList>
            <consortium name="US DOE Joint Genome Institute (JGI-PGF)"/>
            <person name="Walter F."/>
            <person name="Albersmeier A."/>
            <person name="Kalinowski J."/>
            <person name="Ruckert C."/>
        </authorList>
    </citation>
    <scope>NUCLEOTIDE SEQUENCE</scope>
    <source>
        <strain evidence="6">CGMCC 1.12919</strain>
    </source>
</reference>
<name>A0A916UH88_9HYPH</name>
<accession>A0A916UH88</accession>
<dbReference type="AlphaFoldDB" id="A0A916UH88"/>
<dbReference type="InterPro" id="IPR036388">
    <property type="entry name" value="WH-like_DNA-bd_sf"/>
</dbReference>
<evidence type="ECO:0000259" key="5">
    <source>
        <dbReference type="PROSITE" id="PS51078"/>
    </source>
</evidence>
<dbReference type="GO" id="GO:0003677">
    <property type="term" value="F:DNA binding"/>
    <property type="evidence" value="ECO:0007669"/>
    <property type="project" value="UniProtKB-KW"/>
</dbReference>
<dbReference type="InterPro" id="IPR036390">
    <property type="entry name" value="WH_DNA-bd_sf"/>
</dbReference>
<evidence type="ECO:0000256" key="2">
    <source>
        <dbReference type="ARBA" id="ARBA00023125"/>
    </source>
</evidence>
<keyword evidence="2" id="KW-0238">DNA-binding</keyword>
<dbReference type="SUPFAM" id="SSF46785">
    <property type="entry name" value="Winged helix' DNA-binding domain"/>
    <property type="match status" value="1"/>
</dbReference>
<keyword evidence="3" id="KW-0804">Transcription</keyword>
<gene>
    <name evidence="6" type="ORF">GCM10010994_33380</name>
</gene>
<feature type="domain" description="IclR-ED" evidence="5">
    <location>
        <begin position="77"/>
        <end position="257"/>
    </location>
</feature>
<evidence type="ECO:0000256" key="1">
    <source>
        <dbReference type="ARBA" id="ARBA00023015"/>
    </source>
</evidence>
<evidence type="ECO:0000256" key="3">
    <source>
        <dbReference type="ARBA" id="ARBA00023163"/>
    </source>
</evidence>
<feature type="domain" description="HTH iclR-type" evidence="4">
    <location>
        <begin position="13"/>
        <end position="76"/>
    </location>
</feature>